<feature type="region of interest" description="Disordered" evidence="4">
    <location>
        <begin position="52"/>
        <end position="95"/>
    </location>
</feature>
<evidence type="ECO:0000256" key="4">
    <source>
        <dbReference type="SAM" id="MobiDB-lite"/>
    </source>
</evidence>
<feature type="compositionally biased region" description="Low complexity" evidence="4">
    <location>
        <begin position="54"/>
        <end position="70"/>
    </location>
</feature>
<dbReference type="GO" id="GO:0004803">
    <property type="term" value="F:transposase activity"/>
    <property type="evidence" value="ECO:0007669"/>
    <property type="project" value="InterPro"/>
</dbReference>
<keyword evidence="3" id="KW-0233">DNA recombination</keyword>
<dbReference type="PANTHER" id="PTHR33217:SF5">
    <property type="entry name" value="MUTATOR FAMILY TRANSPOSASE"/>
    <property type="match status" value="1"/>
</dbReference>
<dbReference type="GO" id="GO:0003677">
    <property type="term" value="F:DNA binding"/>
    <property type="evidence" value="ECO:0007669"/>
    <property type="project" value="UniProtKB-KW"/>
</dbReference>
<reference evidence="5" key="1">
    <citation type="submission" date="2018-06" db="EMBL/GenBank/DDBJ databases">
        <authorList>
            <person name="Zhirakovskaya E."/>
        </authorList>
    </citation>
    <scope>NUCLEOTIDE SEQUENCE</scope>
</reference>
<name>A0A3B1C5B2_9ZZZZ</name>
<protein>
    <submittedName>
        <fullName evidence="5">Mobile element protein</fullName>
    </submittedName>
</protein>
<organism evidence="5">
    <name type="scientific">hydrothermal vent metagenome</name>
    <dbReference type="NCBI Taxonomy" id="652676"/>
    <lineage>
        <taxon>unclassified sequences</taxon>
        <taxon>metagenomes</taxon>
        <taxon>ecological metagenomes</taxon>
    </lineage>
</organism>
<dbReference type="InterPro" id="IPR001207">
    <property type="entry name" value="Transposase_mutator"/>
</dbReference>
<dbReference type="NCBIfam" id="NF033543">
    <property type="entry name" value="transpos_IS256"/>
    <property type="match status" value="1"/>
</dbReference>
<dbReference type="AlphaFoldDB" id="A0A3B1C5B2"/>
<evidence type="ECO:0000256" key="2">
    <source>
        <dbReference type="ARBA" id="ARBA00023125"/>
    </source>
</evidence>
<keyword evidence="2" id="KW-0238">DNA-binding</keyword>
<evidence type="ECO:0000256" key="1">
    <source>
        <dbReference type="ARBA" id="ARBA00022578"/>
    </source>
</evidence>
<proteinExistence type="predicted"/>
<sequence>MTTDRKQLEAIAKELAKGIKSEKDLSDLSREIVKMTVEAALGAEMEEHLGYAKHSSSGRNSGNSHNGSSRKTLKGDHGEVEIETPRDRNGHFDPQFVKKGQTRLTHFDDQILALYARGMSTRDIVSAFQEMYGAEVSPTLVSKVTESVLERVLEWQSRPLDAVYPIVYLDCIVVKVRQDKRVINKSVYIALGLNIEGQKELLGLWLAETEGAKFWLSILTELNNRGVKDIFIACVDGLSGFPEAINTAFSETKI</sequence>
<dbReference type="EMBL" id="UOGA01000242">
    <property type="protein sequence ID" value="VAX23292.1"/>
    <property type="molecule type" value="Genomic_DNA"/>
</dbReference>
<evidence type="ECO:0000313" key="5">
    <source>
        <dbReference type="EMBL" id="VAX23292.1"/>
    </source>
</evidence>
<dbReference type="PANTHER" id="PTHR33217">
    <property type="entry name" value="TRANSPOSASE FOR INSERTION SEQUENCE ELEMENT IS1081"/>
    <property type="match status" value="1"/>
</dbReference>
<dbReference type="Pfam" id="PF00872">
    <property type="entry name" value="Transposase_mut"/>
    <property type="match status" value="1"/>
</dbReference>
<keyword evidence="1" id="KW-0815">Transposition</keyword>
<evidence type="ECO:0000256" key="3">
    <source>
        <dbReference type="ARBA" id="ARBA00023172"/>
    </source>
</evidence>
<dbReference type="GO" id="GO:0006313">
    <property type="term" value="P:DNA transposition"/>
    <property type="evidence" value="ECO:0007669"/>
    <property type="project" value="InterPro"/>
</dbReference>
<accession>A0A3B1C5B2</accession>
<gene>
    <name evidence="5" type="ORF">MNBD_NITROSPINAE04-240</name>
</gene>
<feature type="compositionally biased region" description="Basic and acidic residues" evidence="4">
    <location>
        <begin position="73"/>
        <end position="91"/>
    </location>
</feature>